<dbReference type="EMBL" id="CAAHFH010000003">
    <property type="protein sequence ID" value="VGO23211.1"/>
    <property type="molecule type" value="Genomic_DNA"/>
</dbReference>
<evidence type="ECO:0000313" key="3">
    <source>
        <dbReference type="Proteomes" id="UP000346198"/>
    </source>
</evidence>
<evidence type="ECO:0000256" key="1">
    <source>
        <dbReference type="SAM" id="Phobius"/>
    </source>
</evidence>
<name>A0A6C2UV01_9BACT</name>
<accession>A0A6C2UV01</accession>
<keyword evidence="1" id="KW-0472">Membrane</keyword>
<dbReference type="Proteomes" id="UP000346198">
    <property type="component" value="Unassembled WGS sequence"/>
</dbReference>
<evidence type="ECO:0000313" key="2">
    <source>
        <dbReference type="EMBL" id="VGO23211.1"/>
    </source>
</evidence>
<reference evidence="2 3" key="1">
    <citation type="submission" date="2019-04" db="EMBL/GenBank/DDBJ databases">
        <authorList>
            <person name="Van Vliet M D."/>
        </authorList>
    </citation>
    <scope>NUCLEOTIDE SEQUENCE [LARGE SCALE GENOMIC DNA]</scope>
    <source>
        <strain evidence="2 3">F21</strain>
    </source>
</reference>
<gene>
    <name evidence="2" type="ORF">SCARR_05318</name>
</gene>
<sequence>MRTIAQIISYIALILLVAVPVLFYSAAITLERNKSMMLIATIVWFISAVYWMGKEKESAS</sequence>
<keyword evidence="1" id="KW-1133">Transmembrane helix</keyword>
<keyword evidence="3" id="KW-1185">Reference proteome</keyword>
<dbReference type="RefSeq" id="WP_136065368.1">
    <property type="nucleotide sequence ID" value="NZ_CAAHFH010000003.1"/>
</dbReference>
<keyword evidence="1" id="KW-0812">Transmembrane</keyword>
<feature type="transmembrane region" description="Helical" evidence="1">
    <location>
        <begin position="36"/>
        <end position="53"/>
    </location>
</feature>
<organism evidence="2 3">
    <name type="scientific">Pontiella sulfatireligans</name>
    <dbReference type="NCBI Taxonomy" id="2750658"/>
    <lineage>
        <taxon>Bacteria</taxon>
        <taxon>Pseudomonadati</taxon>
        <taxon>Kiritimatiellota</taxon>
        <taxon>Kiritimatiellia</taxon>
        <taxon>Kiritimatiellales</taxon>
        <taxon>Pontiellaceae</taxon>
        <taxon>Pontiella</taxon>
    </lineage>
</organism>
<feature type="transmembrane region" description="Helical" evidence="1">
    <location>
        <begin position="7"/>
        <end position="30"/>
    </location>
</feature>
<protein>
    <submittedName>
        <fullName evidence="2">Uncharacterized protein</fullName>
    </submittedName>
</protein>
<dbReference type="AlphaFoldDB" id="A0A6C2UV01"/>
<proteinExistence type="predicted"/>